<sequence>MRFSELASKEIINLSNGSRLGPLGDTDLEIDPENGAIQAILVPPRGRFGRQIQQPTQIPWRSIRRIGPEVMIVDLDDDLSPHADSQN</sequence>
<evidence type="ECO:0000313" key="2">
    <source>
        <dbReference type="EMBL" id="PSR27680.1"/>
    </source>
</evidence>
<dbReference type="RefSeq" id="WP_020373053.1">
    <property type="nucleotide sequence ID" value="NZ_MDZD01000001.1"/>
</dbReference>
<proteinExistence type="predicted"/>
<feature type="domain" description="PRC-barrel" evidence="1">
    <location>
        <begin position="2"/>
        <end position="78"/>
    </location>
</feature>
<dbReference type="InterPro" id="IPR027275">
    <property type="entry name" value="PRC-brl_dom"/>
</dbReference>
<dbReference type="Proteomes" id="UP000242705">
    <property type="component" value="Unassembled WGS sequence"/>
</dbReference>
<dbReference type="PANTHER" id="PTHR40061:SF2">
    <property type="entry name" value="PRC-BARREL DOMAIN-CONTAINING PROTEIN"/>
    <property type="match status" value="1"/>
</dbReference>
<evidence type="ECO:0000313" key="3">
    <source>
        <dbReference type="Proteomes" id="UP000242705"/>
    </source>
</evidence>
<dbReference type="Pfam" id="PF05239">
    <property type="entry name" value="PRC"/>
    <property type="match status" value="1"/>
</dbReference>
<evidence type="ECO:0000259" key="1">
    <source>
        <dbReference type="Pfam" id="PF05239"/>
    </source>
</evidence>
<dbReference type="EMBL" id="PXYX01000011">
    <property type="protein sequence ID" value="PSR27680.1"/>
    <property type="molecule type" value="Genomic_DNA"/>
</dbReference>
<gene>
    <name evidence="2" type="ORF">C7B47_07530</name>
</gene>
<dbReference type="PANTHER" id="PTHR40061">
    <property type="entry name" value="SPORULATION PROTEIN YLMC-RELATED"/>
    <property type="match status" value="1"/>
</dbReference>
<dbReference type="Gene3D" id="2.30.30.240">
    <property type="entry name" value="PRC-barrel domain"/>
    <property type="match status" value="1"/>
</dbReference>
<dbReference type="InterPro" id="IPR011033">
    <property type="entry name" value="PRC_barrel-like_sf"/>
</dbReference>
<protein>
    <submittedName>
        <fullName evidence="2">YlmC/YmxH family sporulation protein</fullName>
    </submittedName>
</protein>
<dbReference type="AlphaFoldDB" id="A0A1R0IGX9"/>
<organism evidence="2 3">
    <name type="scientific">Sulfobacillus thermosulfidooxidans</name>
    <dbReference type="NCBI Taxonomy" id="28034"/>
    <lineage>
        <taxon>Bacteria</taxon>
        <taxon>Bacillati</taxon>
        <taxon>Bacillota</taxon>
        <taxon>Clostridia</taxon>
        <taxon>Eubacteriales</taxon>
        <taxon>Clostridiales Family XVII. Incertae Sedis</taxon>
        <taxon>Sulfobacillus</taxon>
    </lineage>
</organism>
<comment type="caution">
    <text evidence="2">The sequence shown here is derived from an EMBL/GenBank/DDBJ whole genome shotgun (WGS) entry which is preliminary data.</text>
</comment>
<dbReference type="SUPFAM" id="SSF50346">
    <property type="entry name" value="PRC-barrel domain"/>
    <property type="match status" value="1"/>
</dbReference>
<dbReference type="InterPro" id="IPR014238">
    <property type="entry name" value="Spore_YlmC/YmxH"/>
</dbReference>
<dbReference type="NCBIfam" id="TIGR02888">
    <property type="entry name" value="spore_YlmC_YmxH"/>
    <property type="match status" value="1"/>
</dbReference>
<accession>A0A1R0IGX9</accession>
<reference evidence="2 3" key="1">
    <citation type="journal article" date="2014" name="BMC Genomics">
        <title>Comparison of environmental and isolate Sulfobacillus genomes reveals diverse carbon, sulfur, nitrogen, and hydrogen metabolisms.</title>
        <authorList>
            <person name="Justice N.B."/>
            <person name="Norman A."/>
            <person name="Brown C.T."/>
            <person name="Singh A."/>
            <person name="Thomas B.C."/>
            <person name="Banfield J.F."/>
        </authorList>
    </citation>
    <scope>NUCLEOTIDE SEQUENCE [LARGE SCALE GENOMIC DNA]</scope>
    <source>
        <strain evidence="2">AMDSBA5</strain>
    </source>
</reference>
<name>A0A1R0IGX9_SULTH</name>